<dbReference type="Proteomes" id="UP000237271">
    <property type="component" value="Unassembled WGS sequence"/>
</dbReference>
<dbReference type="AlphaFoldDB" id="A0A2P4XXN3"/>
<protein>
    <submittedName>
        <fullName evidence="2">Uncharacterized protein</fullName>
    </submittedName>
</protein>
<sequence>MTVSSKWTMTIDLAPLKRPVRPPTSEDYSKWSLDQLKLEYTARKLNVIKNTKKNDRVAILEAWDTNKDVVEALLLRQRSQAKGESHEEAKRTKGWGSMFWTDVAAAFGADTGDFSTIISPESIFEGIDASFAMVHSAAKLKRMWKEVSSNFASAEAKSKVSGQGSNDFWDFCSGRADVYYLDRWCEHRQGGREFCAANLYAEDEDDSTREGQPTKQTVNRKRRKTSRSSEILERVSALLENEMTDVAAVQEGTWNEQRLFIQEQRTAQKLTTLYSMLDHNDAVTKQLLVKRQEHRRQGIDAADIGEALAAQQEKSKHWSSTSASLSASSCTESSSTSILKTPSVLGDDEGQSFGCES</sequence>
<reference evidence="2 3" key="1">
    <citation type="journal article" date="2017" name="Genome Biol. Evol.">
        <title>Phytophthora megakarya and P. palmivora, closely related causal agents of cacao black pod rot, underwent increases in genome sizes and gene numbers by different mechanisms.</title>
        <authorList>
            <person name="Ali S.S."/>
            <person name="Shao J."/>
            <person name="Lary D.J."/>
            <person name="Kronmiller B."/>
            <person name="Shen D."/>
            <person name="Strem M.D."/>
            <person name="Amoako-Attah I."/>
            <person name="Akrofi A.Y."/>
            <person name="Begoude B.A."/>
            <person name="Ten Hoopen G.M."/>
            <person name="Coulibaly K."/>
            <person name="Kebe B.I."/>
            <person name="Melnick R.L."/>
            <person name="Guiltinan M.J."/>
            <person name="Tyler B.M."/>
            <person name="Meinhardt L.W."/>
            <person name="Bailey B.A."/>
        </authorList>
    </citation>
    <scope>NUCLEOTIDE SEQUENCE [LARGE SCALE GENOMIC DNA]</scope>
    <source>
        <strain evidence="3">sbr112.9</strain>
    </source>
</reference>
<feature type="compositionally biased region" description="Low complexity" evidence="1">
    <location>
        <begin position="319"/>
        <end position="337"/>
    </location>
</feature>
<dbReference type="EMBL" id="NCKW01007134">
    <property type="protein sequence ID" value="POM70322.1"/>
    <property type="molecule type" value="Genomic_DNA"/>
</dbReference>
<comment type="caution">
    <text evidence="2">The sequence shown here is derived from an EMBL/GenBank/DDBJ whole genome shotgun (WGS) entry which is preliminary data.</text>
</comment>
<evidence type="ECO:0000256" key="1">
    <source>
        <dbReference type="SAM" id="MobiDB-lite"/>
    </source>
</evidence>
<name>A0A2P4XXN3_9STRA</name>
<organism evidence="2 3">
    <name type="scientific">Phytophthora palmivora</name>
    <dbReference type="NCBI Taxonomy" id="4796"/>
    <lineage>
        <taxon>Eukaryota</taxon>
        <taxon>Sar</taxon>
        <taxon>Stramenopiles</taxon>
        <taxon>Oomycota</taxon>
        <taxon>Peronosporomycetes</taxon>
        <taxon>Peronosporales</taxon>
        <taxon>Peronosporaceae</taxon>
        <taxon>Phytophthora</taxon>
    </lineage>
</organism>
<feature type="region of interest" description="Disordered" evidence="1">
    <location>
        <begin position="203"/>
        <end position="226"/>
    </location>
</feature>
<gene>
    <name evidence="2" type="ORF">PHPALM_13256</name>
</gene>
<dbReference type="OrthoDB" id="113131at2759"/>
<accession>A0A2P4XXN3</accession>
<evidence type="ECO:0000313" key="3">
    <source>
        <dbReference type="Proteomes" id="UP000237271"/>
    </source>
</evidence>
<feature type="region of interest" description="Disordered" evidence="1">
    <location>
        <begin position="313"/>
        <end position="357"/>
    </location>
</feature>
<proteinExistence type="predicted"/>
<keyword evidence="3" id="KW-1185">Reference proteome</keyword>
<evidence type="ECO:0000313" key="2">
    <source>
        <dbReference type="EMBL" id="POM70322.1"/>
    </source>
</evidence>